<dbReference type="SUPFAM" id="SSF54292">
    <property type="entry name" value="2Fe-2S ferredoxin-like"/>
    <property type="match status" value="1"/>
</dbReference>
<dbReference type="Pfam" id="PF13510">
    <property type="entry name" value="Fer2_4"/>
    <property type="match status" value="1"/>
</dbReference>
<dbReference type="EMBL" id="JHEM01000002">
    <property type="protein sequence ID" value="KCB26182.1"/>
    <property type="molecule type" value="Genomic_DNA"/>
</dbReference>
<name>A0ABR4R739_9BORD</name>
<keyword evidence="1" id="KW-0560">Oxidoreductase</keyword>
<keyword evidence="3" id="KW-1185">Reference proteome</keyword>
<dbReference type="InterPro" id="IPR042204">
    <property type="entry name" value="2Fe-2S-bd_N"/>
</dbReference>
<protein>
    <submittedName>
        <fullName evidence="2">2Fe-2S iron-sulfur cluster-binding domain protein</fullName>
    </submittedName>
</protein>
<proteinExistence type="predicted"/>
<comment type="caution">
    <text evidence="2">The sequence shown here is derived from an EMBL/GenBank/DDBJ whole genome shotgun (WGS) entry which is preliminary data.</text>
</comment>
<evidence type="ECO:0000313" key="2">
    <source>
        <dbReference type="EMBL" id="KCB26182.1"/>
    </source>
</evidence>
<dbReference type="Gene3D" id="3.10.20.440">
    <property type="entry name" value="2Fe-2S iron-sulphur cluster binding domain, sarcosine oxidase, alpha subunit, N-terminal domain"/>
    <property type="match status" value="1"/>
</dbReference>
<dbReference type="Proteomes" id="UP000025748">
    <property type="component" value="Unassembled WGS sequence"/>
</dbReference>
<accession>A0ABR4R739</accession>
<dbReference type="InterPro" id="IPR036010">
    <property type="entry name" value="2Fe-2S_ferredoxin-like_sf"/>
</dbReference>
<dbReference type="RefSeq" id="WP_032961219.1">
    <property type="nucleotide sequence ID" value="NZ_JHEM01000002.1"/>
</dbReference>
<evidence type="ECO:0000256" key="1">
    <source>
        <dbReference type="ARBA" id="ARBA00023002"/>
    </source>
</evidence>
<evidence type="ECO:0000313" key="3">
    <source>
        <dbReference type="Proteomes" id="UP000025748"/>
    </source>
</evidence>
<reference evidence="2 3" key="1">
    <citation type="submission" date="2014-03" db="EMBL/GenBank/DDBJ databases">
        <title>Genome sequence of Bordetella hinzii.</title>
        <authorList>
            <person name="Register K."/>
            <person name="Harvill E."/>
            <person name="Goodfield L.L."/>
            <person name="Ivanov Y.V."/>
            <person name="Meyer J.A."/>
            <person name="Muse S.J."/>
            <person name="Jacobs N."/>
            <person name="Bendor L."/>
            <person name="Smallridge W.E."/>
            <person name="Brinkac L.M."/>
            <person name="Sanka R."/>
            <person name="Kim M."/>
            <person name="Losada L."/>
        </authorList>
    </citation>
    <scope>NUCLEOTIDE SEQUENCE [LARGE SCALE GENOMIC DNA]</scope>
    <source>
        <strain evidence="2 3">OH87 BAL007II</strain>
    </source>
</reference>
<organism evidence="2 3">
    <name type="scientific">Bordetella hinzii OH87 BAL007II</name>
    <dbReference type="NCBI Taxonomy" id="1331262"/>
    <lineage>
        <taxon>Bacteria</taxon>
        <taxon>Pseudomonadati</taxon>
        <taxon>Pseudomonadota</taxon>
        <taxon>Betaproteobacteria</taxon>
        <taxon>Burkholderiales</taxon>
        <taxon>Alcaligenaceae</taxon>
        <taxon>Bordetella</taxon>
    </lineage>
</organism>
<sequence length="97" mass="10393">MIARFRRLAETDRAPVNFSVDGRPAQALTGDTLLVALLTQGAMLRRAEFGGEDRAGFCLMGACQDCSVWTAQGERVRACSTPVTEGLAVYTAMPALL</sequence>
<dbReference type="GeneID" id="92996982"/>
<gene>
    <name evidence="2" type="ORF">L544_3367</name>
</gene>